<feature type="region of interest" description="Disordered" evidence="5">
    <location>
        <begin position="399"/>
        <end position="433"/>
    </location>
</feature>
<sequence>MASADATFSSSPNKRLKKALIPDEKEEEELRRREQSASMADSSDSASCGICLCESGRAIRGQIDSCDHYFCFVCIMEWAKVESRCPMCKRRFTAIRRPPKHGLFPSERVVNVPQRDQVYHYFGNTTVAPFDPFAEVKCTVCHKETDETFLLLCDLCDSAAHTYCVGLGATVPEGDWFCHDCTVSRTEHDNIQKDDNDHRHSICLESDMILASEPPFSFKNSEGMEVSKADISSFDIVSESDYPVSATVQGSLSCPVAYGGQPIPADEVIHPSIIAPESRPGEISTQSVGNYGTQMKARTLSKCRNVHSYIQALRENWHALRVGSLGFSSNSFEPSSKGSQNNSNNTGNVDNLGQCCPSSSEKHPVPTIQDGFPGSSRQDRSSWDIEKAWKMMNRAKSIQCAGARSVHQESKHHSDKGSQNNSSNRGNVDNLGRHCLSTSKRHRVLTILDGFPGNFIQDRSSRGIDKAWKMTNRGKSIQCAGANTVCQESKLHSSKGNFSVEATNRNTSLHLSTNRQFGTRNFKKTITEKQYKHHSPEKLTEKKASLMLEKEKQCKIGTIETVYYSQPTSHSSGFSANVSSWKGQASSQHEVSNSDSLNNVKAQLIPSSSCNKMDTPEGTIRLVKGCPESNANKLDEAKMEIQSLVKLNLKLLSRSKKLGVDAFKEVARLATHALLAACGLSHSRNAVRSFPKFFCSHSEHIRQLHKSTLMPNSCRECFYVFVKDVVNSVLSEKMCEAKS</sequence>
<protein>
    <submittedName>
        <fullName evidence="8">Uncharacterized protein LOC105640677 isoform X1</fullName>
    </submittedName>
</protein>
<dbReference type="InterPro" id="IPR011011">
    <property type="entry name" value="Znf_FYVE_PHD"/>
</dbReference>
<dbReference type="GO" id="GO:0008270">
    <property type="term" value="F:zinc ion binding"/>
    <property type="evidence" value="ECO:0007669"/>
    <property type="project" value="UniProtKB-KW"/>
</dbReference>
<evidence type="ECO:0000256" key="4">
    <source>
        <dbReference type="PROSITE-ProRule" id="PRU00175"/>
    </source>
</evidence>
<evidence type="ECO:0000259" key="7">
    <source>
        <dbReference type="PROSITE" id="PS50089"/>
    </source>
</evidence>
<dbReference type="SMART" id="SM00249">
    <property type="entry name" value="PHD"/>
    <property type="match status" value="1"/>
</dbReference>
<keyword evidence="2 4" id="KW-0863">Zinc-finger</keyword>
<dbReference type="PANTHER" id="PTHR47177">
    <property type="entry name" value="F18C1.6 PROTEIN"/>
    <property type="match status" value="1"/>
</dbReference>
<reference evidence="8" key="1">
    <citation type="submission" date="2018-02" db="EMBL/GenBank/DDBJ databases">
        <title>Rhizophora mucronata_Transcriptome.</title>
        <authorList>
            <person name="Meera S.P."/>
            <person name="Sreeshan A."/>
            <person name="Augustine A."/>
        </authorList>
    </citation>
    <scope>NUCLEOTIDE SEQUENCE</scope>
    <source>
        <tissue evidence="8">Leaf</tissue>
    </source>
</reference>
<feature type="domain" description="RING-type" evidence="7">
    <location>
        <begin position="48"/>
        <end position="89"/>
    </location>
</feature>
<dbReference type="AlphaFoldDB" id="A0A2P2IQ17"/>
<dbReference type="PROSITE" id="PS50089">
    <property type="entry name" value="ZF_RING_2"/>
    <property type="match status" value="1"/>
</dbReference>
<dbReference type="SMART" id="SM00184">
    <property type="entry name" value="RING"/>
    <property type="match status" value="2"/>
</dbReference>
<evidence type="ECO:0000256" key="3">
    <source>
        <dbReference type="ARBA" id="ARBA00022833"/>
    </source>
</evidence>
<dbReference type="PROSITE" id="PS00518">
    <property type="entry name" value="ZF_RING_1"/>
    <property type="match status" value="1"/>
</dbReference>
<dbReference type="InterPro" id="IPR001965">
    <property type="entry name" value="Znf_PHD"/>
</dbReference>
<accession>A0A2P2IQ17</accession>
<feature type="compositionally biased region" description="Low complexity" evidence="5">
    <location>
        <begin position="36"/>
        <end position="46"/>
    </location>
</feature>
<feature type="compositionally biased region" description="Polar residues" evidence="5">
    <location>
        <begin position="417"/>
        <end position="427"/>
    </location>
</feature>
<keyword evidence="1" id="KW-0479">Metal-binding</keyword>
<dbReference type="Gene3D" id="3.30.40.10">
    <property type="entry name" value="Zinc/RING finger domain, C3HC4 (zinc finger)"/>
    <property type="match status" value="2"/>
</dbReference>
<feature type="compositionally biased region" description="Polar residues" evidence="5">
    <location>
        <begin position="330"/>
        <end position="359"/>
    </location>
</feature>
<evidence type="ECO:0000256" key="1">
    <source>
        <dbReference type="ARBA" id="ARBA00022723"/>
    </source>
</evidence>
<dbReference type="EMBL" id="GGEC01002804">
    <property type="protein sequence ID" value="MBW83287.1"/>
    <property type="molecule type" value="Transcribed_RNA"/>
</dbReference>
<evidence type="ECO:0000313" key="8">
    <source>
        <dbReference type="EMBL" id="MBW83287.1"/>
    </source>
</evidence>
<dbReference type="Pfam" id="PF00628">
    <property type="entry name" value="PHD"/>
    <property type="match status" value="1"/>
</dbReference>
<dbReference type="InterPro" id="IPR058746">
    <property type="entry name" value="Znf_RING-type_Topors"/>
</dbReference>
<dbReference type="PROSITE" id="PS50016">
    <property type="entry name" value="ZF_PHD_2"/>
    <property type="match status" value="1"/>
</dbReference>
<feature type="compositionally biased region" description="Basic and acidic residues" evidence="5">
    <location>
        <begin position="406"/>
        <end position="416"/>
    </location>
</feature>
<dbReference type="Pfam" id="PF13639">
    <property type="entry name" value="zf-RING_2"/>
    <property type="match status" value="1"/>
</dbReference>
<name>A0A2P2IQ17_RHIMU</name>
<evidence type="ECO:0000256" key="5">
    <source>
        <dbReference type="SAM" id="MobiDB-lite"/>
    </source>
</evidence>
<feature type="region of interest" description="Disordered" evidence="5">
    <location>
        <begin position="1"/>
        <end position="46"/>
    </location>
</feature>
<dbReference type="InterPro" id="IPR013083">
    <property type="entry name" value="Znf_RING/FYVE/PHD"/>
</dbReference>
<dbReference type="InterPro" id="IPR001841">
    <property type="entry name" value="Znf_RING"/>
</dbReference>
<dbReference type="InterPro" id="IPR019787">
    <property type="entry name" value="Znf_PHD-finger"/>
</dbReference>
<evidence type="ECO:0000256" key="2">
    <source>
        <dbReference type="ARBA" id="ARBA00022771"/>
    </source>
</evidence>
<evidence type="ECO:0000259" key="6">
    <source>
        <dbReference type="PROSITE" id="PS50016"/>
    </source>
</evidence>
<feature type="compositionally biased region" description="Basic and acidic residues" evidence="5">
    <location>
        <begin position="20"/>
        <end position="35"/>
    </location>
</feature>
<feature type="domain" description="PHD-type" evidence="6">
    <location>
        <begin position="135"/>
        <end position="184"/>
    </location>
</feature>
<dbReference type="PANTHER" id="PTHR47177:SF4">
    <property type="entry name" value="OS06G0283200 PROTEIN"/>
    <property type="match status" value="1"/>
</dbReference>
<feature type="region of interest" description="Disordered" evidence="5">
    <location>
        <begin position="330"/>
        <end position="381"/>
    </location>
</feature>
<proteinExistence type="predicted"/>
<dbReference type="InterPro" id="IPR017907">
    <property type="entry name" value="Znf_RING_CS"/>
</dbReference>
<dbReference type="SUPFAM" id="SSF57903">
    <property type="entry name" value="FYVE/PHD zinc finger"/>
    <property type="match status" value="1"/>
</dbReference>
<keyword evidence="3" id="KW-0862">Zinc</keyword>
<organism evidence="8">
    <name type="scientific">Rhizophora mucronata</name>
    <name type="common">Asiatic mangrove</name>
    <dbReference type="NCBI Taxonomy" id="61149"/>
    <lineage>
        <taxon>Eukaryota</taxon>
        <taxon>Viridiplantae</taxon>
        <taxon>Streptophyta</taxon>
        <taxon>Embryophyta</taxon>
        <taxon>Tracheophyta</taxon>
        <taxon>Spermatophyta</taxon>
        <taxon>Magnoliopsida</taxon>
        <taxon>eudicotyledons</taxon>
        <taxon>Gunneridae</taxon>
        <taxon>Pentapetalae</taxon>
        <taxon>rosids</taxon>
        <taxon>fabids</taxon>
        <taxon>Malpighiales</taxon>
        <taxon>Rhizophoraceae</taxon>
        <taxon>Rhizophora</taxon>
    </lineage>
</organism>
<feature type="compositionally biased region" description="Polar residues" evidence="5">
    <location>
        <begin position="1"/>
        <end position="13"/>
    </location>
</feature>
<dbReference type="SUPFAM" id="SSF57850">
    <property type="entry name" value="RING/U-box"/>
    <property type="match status" value="1"/>
</dbReference>
<dbReference type="CDD" id="cd16574">
    <property type="entry name" value="RING-HC_Topors"/>
    <property type="match status" value="1"/>
</dbReference>